<dbReference type="PANTHER" id="PTHR20986:SF22">
    <property type="entry name" value="FMRFAMIDE-RELATED PEPTIDES"/>
    <property type="match status" value="1"/>
</dbReference>
<comment type="subcellular location">
    <subcellularLocation>
        <location evidence="1">Secreted</location>
    </subcellularLocation>
</comment>
<dbReference type="PANTHER" id="PTHR20986">
    <property type="entry name" value="FMRFAMIDE-RELATED PEPTIDES"/>
    <property type="match status" value="1"/>
</dbReference>
<feature type="region of interest" description="Disordered" evidence="8">
    <location>
        <begin position="72"/>
        <end position="103"/>
    </location>
</feature>
<keyword evidence="4" id="KW-0732">Signal</keyword>
<keyword evidence="5" id="KW-0677">Repeat</keyword>
<dbReference type="InterPro" id="IPR051041">
    <property type="entry name" value="FMRFamide-related_np"/>
</dbReference>
<dbReference type="GO" id="GO:0005576">
    <property type="term" value="C:extracellular region"/>
    <property type="evidence" value="ECO:0007669"/>
    <property type="project" value="UniProtKB-SubCell"/>
</dbReference>
<evidence type="ECO:0000256" key="1">
    <source>
        <dbReference type="ARBA" id="ARBA00004613"/>
    </source>
</evidence>
<feature type="compositionally biased region" description="Basic and acidic residues" evidence="8">
    <location>
        <begin position="73"/>
        <end position="96"/>
    </location>
</feature>
<keyword evidence="10" id="KW-1185">Reference proteome</keyword>
<gene>
    <name evidence="9" type="ORF">PoB_002028800</name>
</gene>
<dbReference type="InterPro" id="IPR002544">
    <property type="entry name" value="FMRFamid-related_peptide-like"/>
</dbReference>
<accession>A0AAV3ZG61</accession>
<comment type="similarity">
    <text evidence="2">Belongs to the FARP (FMRFamide related peptide) family.</text>
</comment>
<dbReference type="GO" id="GO:0007218">
    <property type="term" value="P:neuropeptide signaling pathway"/>
    <property type="evidence" value="ECO:0007669"/>
    <property type="project" value="UniProtKB-KW"/>
</dbReference>
<keyword evidence="7 9" id="KW-0527">Neuropeptide</keyword>
<dbReference type="EMBL" id="BLXT01002372">
    <property type="protein sequence ID" value="GFN93782.1"/>
    <property type="molecule type" value="Genomic_DNA"/>
</dbReference>
<organism evidence="9 10">
    <name type="scientific">Plakobranchus ocellatus</name>
    <dbReference type="NCBI Taxonomy" id="259542"/>
    <lineage>
        <taxon>Eukaryota</taxon>
        <taxon>Metazoa</taxon>
        <taxon>Spiralia</taxon>
        <taxon>Lophotrochozoa</taxon>
        <taxon>Mollusca</taxon>
        <taxon>Gastropoda</taxon>
        <taxon>Heterobranchia</taxon>
        <taxon>Euthyneura</taxon>
        <taxon>Panpulmonata</taxon>
        <taxon>Sacoglossa</taxon>
        <taxon>Placobranchoidea</taxon>
        <taxon>Plakobranchidae</taxon>
        <taxon>Plakobranchus</taxon>
    </lineage>
</organism>
<evidence type="ECO:0000256" key="6">
    <source>
        <dbReference type="ARBA" id="ARBA00022815"/>
    </source>
</evidence>
<comment type="caution">
    <text evidence="9">The sequence shown here is derived from an EMBL/GenBank/DDBJ whole genome shotgun (WGS) entry which is preliminary data.</text>
</comment>
<evidence type="ECO:0000256" key="8">
    <source>
        <dbReference type="SAM" id="MobiDB-lite"/>
    </source>
</evidence>
<protein>
    <submittedName>
        <fullName evidence="9">FMRFamide neuropeptides</fullName>
    </submittedName>
</protein>
<dbReference type="AlphaFoldDB" id="A0AAV3ZG61"/>
<evidence type="ECO:0000256" key="5">
    <source>
        <dbReference type="ARBA" id="ARBA00022737"/>
    </source>
</evidence>
<evidence type="ECO:0000256" key="4">
    <source>
        <dbReference type="ARBA" id="ARBA00022729"/>
    </source>
</evidence>
<name>A0AAV3ZG61_9GAST</name>
<evidence type="ECO:0000256" key="3">
    <source>
        <dbReference type="ARBA" id="ARBA00022525"/>
    </source>
</evidence>
<evidence type="ECO:0000256" key="7">
    <source>
        <dbReference type="ARBA" id="ARBA00023320"/>
    </source>
</evidence>
<evidence type="ECO:0000313" key="9">
    <source>
        <dbReference type="EMBL" id="GFN93782.1"/>
    </source>
</evidence>
<evidence type="ECO:0000313" key="10">
    <source>
        <dbReference type="Proteomes" id="UP000735302"/>
    </source>
</evidence>
<sequence>MLRMGYLSDGPYDRARRQFMRFGRSDNLDDYHDKRFLRFGRKPAASETEAEAYIQALLQEQDEGPLYRKKRSLEKNAGSKDQSEHELLKRSRRSAEVSDLGDNGLFNEAQKGLQKRNVDLSDIDEEKNLGSDLDEGTAPHVDKRFMRFGKSYDSLDDLADKRFMRFGKRFMRFGKSYDDLADKRFMRFGKRDSLSDKRFMRFGKSADSLSDKRFMRFGKSADSLSDKRFMRFGKRANSLSDKRFMRFGKSADSFSDKRFMRFGKSYNGISGDSVLPFGSNIEDGGADKEFQRFDKRFIV</sequence>
<keyword evidence="6" id="KW-0027">Amidation</keyword>
<keyword evidence="3" id="KW-0964">Secreted</keyword>
<dbReference type="Proteomes" id="UP000735302">
    <property type="component" value="Unassembled WGS sequence"/>
</dbReference>
<dbReference type="Pfam" id="PF01581">
    <property type="entry name" value="FARP"/>
    <property type="match status" value="10"/>
</dbReference>
<reference evidence="9 10" key="1">
    <citation type="journal article" date="2021" name="Elife">
        <title>Chloroplast acquisition without the gene transfer in kleptoplastic sea slugs, Plakobranchus ocellatus.</title>
        <authorList>
            <person name="Maeda T."/>
            <person name="Takahashi S."/>
            <person name="Yoshida T."/>
            <person name="Shimamura S."/>
            <person name="Takaki Y."/>
            <person name="Nagai Y."/>
            <person name="Toyoda A."/>
            <person name="Suzuki Y."/>
            <person name="Arimoto A."/>
            <person name="Ishii H."/>
            <person name="Satoh N."/>
            <person name="Nishiyama T."/>
            <person name="Hasebe M."/>
            <person name="Maruyama T."/>
            <person name="Minagawa J."/>
            <person name="Obokata J."/>
            <person name="Shigenobu S."/>
        </authorList>
    </citation>
    <scope>NUCLEOTIDE SEQUENCE [LARGE SCALE GENOMIC DNA]</scope>
</reference>
<evidence type="ECO:0000256" key="2">
    <source>
        <dbReference type="ARBA" id="ARBA00006356"/>
    </source>
</evidence>
<proteinExistence type="inferred from homology"/>